<dbReference type="RefSeq" id="WP_144868214.1">
    <property type="nucleotide sequence ID" value="NZ_LR213847.1"/>
</dbReference>
<name>A0A563W4V2_9CYAN</name>
<dbReference type="InterPro" id="IPR036061">
    <property type="entry name" value="CheW-like_dom_sf"/>
</dbReference>
<evidence type="ECO:0000313" key="3">
    <source>
        <dbReference type="EMBL" id="VEP18732.1"/>
    </source>
</evidence>
<sequence length="195" mass="22016">MLSISPSDSLSLSLNSKNNGQTKSQQIRKFLRFYLGSGERPNSSMTNSDLALLEAEIVTEVITISPKELLPVPQMPYCVLGIYSWRSEMLWVVDVENLMGYPPSLSEDADEDETILVMVVQVQGQSMGLVVSHIDSIIEQNLESFKSSSSEIFSEDIMPFLYGYFTDENNNIIMLIDAEEIFHFFSINPSFSNYK</sequence>
<evidence type="ECO:0000313" key="4">
    <source>
        <dbReference type="Proteomes" id="UP000320055"/>
    </source>
</evidence>
<accession>A0A563W4V2</accession>
<dbReference type="InterPro" id="IPR039315">
    <property type="entry name" value="CheW"/>
</dbReference>
<dbReference type="GO" id="GO:0007165">
    <property type="term" value="P:signal transduction"/>
    <property type="evidence" value="ECO:0007669"/>
    <property type="project" value="InterPro"/>
</dbReference>
<feature type="compositionally biased region" description="Low complexity" evidence="1">
    <location>
        <begin position="1"/>
        <end position="16"/>
    </location>
</feature>
<dbReference type="GO" id="GO:0006935">
    <property type="term" value="P:chemotaxis"/>
    <property type="evidence" value="ECO:0007669"/>
    <property type="project" value="InterPro"/>
</dbReference>
<dbReference type="Pfam" id="PF01584">
    <property type="entry name" value="CheW"/>
    <property type="match status" value="1"/>
</dbReference>
<keyword evidence="4" id="KW-1185">Reference proteome</keyword>
<feature type="region of interest" description="Disordered" evidence="1">
    <location>
        <begin position="1"/>
        <end position="23"/>
    </location>
</feature>
<proteinExistence type="predicted"/>
<dbReference type="EMBL" id="CAACVJ010000697">
    <property type="protein sequence ID" value="VEP18732.1"/>
    <property type="molecule type" value="Genomic_DNA"/>
</dbReference>
<dbReference type="Proteomes" id="UP000320055">
    <property type="component" value="Unassembled WGS sequence"/>
</dbReference>
<protein>
    <submittedName>
        <fullName evidence="3">CheW protein</fullName>
    </submittedName>
</protein>
<gene>
    <name evidence="3" type="ORF">H1P_890002</name>
</gene>
<dbReference type="PANTHER" id="PTHR22617">
    <property type="entry name" value="CHEMOTAXIS SENSOR HISTIDINE KINASE-RELATED"/>
    <property type="match status" value="1"/>
</dbReference>
<dbReference type="GO" id="GO:0005829">
    <property type="term" value="C:cytosol"/>
    <property type="evidence" value="ECO:0007669"/>
    <property type="project" value="TreeGrafter"/>
</dbReference>
<organism evidence="3 4">
    <name type="scientific">Hyella patelloides LEGE 07179</name>
    <dbReference type="NCBI Taxonomy" id="945734"/>
    <lineage>
        <taxon>Bacteria</taxon>
        <taxon>Bacillati</taxon>
        <taxon>Cyanobacteriota</taxon>
        <taxon>Cyanophyceae</taxon>
        <taxon>Pleurocapsales</taxon>
        <taxon>Hyellaceae</taxon>
        <taxon>Hyella</taxon>
    </lineage>
</organism>
<dbReference type="PROSITE" id="PS50851">
    <property type="entry name" value="CHEW"/>
    <property type="match status" value="1"/>
</dbReference>
<dbReference type="SUPFAM" id="SSF50341">
    <property type="entry name" value="CheW-like"/>
    <property type="match status" value="1"/>
</dbReference>
<reference evidence="3 4" key="1">
    <citation type="submission" date="2019-01" db="EMBL/GenBank/DDBJ databases">
        <authorList>
            <person name="Brito A."/>
        </authorList>
    </citation>
    <scope>NUCLEOTIDE SEQUENCE [LARGE SCALE GENOMIC DNA]</scope>
    <source>
        <strain evidence="3">1</strain>
    </source>
</reference>
<evidence type="ECO:0000259" key="2">
    <source>
        <dbReference type="PROSITE" id="PS50851"/>
    </source>
</evidence>
<feature type="domain" description="CheW-like" evidence="2">
    <location>
        <begin position="27"/>
        <end position="187"/>
    </location>
</feature>
<dbReference type="Gene3D" id="2.40.50.180">
    <property type="entry name" value="CheA-289, Domain 4"/>
    <property type="match status" value="1"/>
</dbReference>
<dbReference type="PANTHER" id="PTHR22617:SF23">
    <property type="entry name" value="CHEMOTAXIS PROTEIN CHEW"/>
    <property type="match status" value="1"/>
</dbReference>
<dbReference type="SMART" id="SM00260">
    <property type="entry name" value="CheW"/>
    <property type="match status" value="1"/>
</dbReference>
<dbReference type="InterPro" id="IPR002545">
    <property type="entry name" value="CheW-lke_dom"/>
</dbReference>
<dbReference type="AlphaFoldDB" id="A0A563W4V2"/>
<dbReference type="OrthoDB" id="425983at2"/>
<evidence type="ECO:0000256" key="1">
    <source>
        <dbReference type="SAM" id="MobiDB-lite"/>
    </source>
</evidence>